<evidence type="ECO:0000256" key="1">
    <source>
        <dbReference type="ARBA" id="ARBA00043967"/>
    </source>
</evidence>
<dbReference type="PANTHER" id="PTHR30508:SF1">
    <property type="entry name" value="UPF0051 PROTEIN ABCI8, CHLOROPLASTIC-RELATED"/>
    <property type="match status" value="1"/>
</dbReference>
<gene>
    <name evidence="3" type="ORF">UF10_00985</name>
</gene>
<comment type="similarity">
    <text evidence="1">Belongs to the iron-sulfur cluster assembly SufBD family.</text>
</comment>
<dbReference type="RefSeq" id="WP_106775995.1">
    <property type="nucleotide sequence ID" value="NZ_JYGE01000002.1"/>
</dbReference>
<dbReference type="EMBL" id="JYGE01000002">
    <property type="protein sequence ID" value="PSJ32014.1"/>
    <property type="molecule type" value="Genomic_DNA"/>
</dbReference>
<comment type="caution">
    <text evidence="3">The sequence shown here is derived from an EMBL/GenBank/DDBJ whole genome shotgun (WGS) entry which is preliminary data.</text>
</comment>
<dbReference type="Proteomes" id="UP000241434">
    <property type="component" value="Unassembled WGS sequence"/>
</dbReference>
<evidence type="ECO:0000313" key="3">
    <source>
        <dbReference type="EMBL" id="PSJ32014.1"/>
    </source>
</evidence>
<dbReference type="Pfam" id="PF01458">
    <property type="entry name" value="SUFBD_core"/>
    <property type="match status" value="1"/>
</dbReference>
<dbReference type="InterPro" id="IPR000825">
    <property type="entry name" value="SUF_FeS_clus_asmbl_SufBD_core"/>
</dbReference>
<dbReference type="InterPro" id="IPR055346">
    <property type="entry name" value="Fe-S_cluster_assembly_SufBD"/>
</dbReference>
<reference evidence="3" key="1">
    <citation type="thesis" date="2015" institute="Rutgers" country="The State University of New Jersey, 14 College Farm Rd., New Brunswick, NJ, USA">
        <title>Ammonia toxicity in bacteria and its implications for treatment of and resource recovery from highly nitrogenous organic wastes.</title>
        <authorList>
            <person name="Luther A.K."/>
        </authorList>
    </citation>
    <scope>NUCLEOTIDE SEQUENCE</scope>
    <source>
        <strain evidence="3">RT-10B</strain>
    </source>
</reference>
<evidence type="ECO:0000313" key="4">
    <source>
        <dbReference type="Proteomes" id="UP000241434"/>
    </source>
</evidence>
<protein>
    <submittedName>
        <fullName evidence="3">SufB/sufD domain protein</fullName>
    </submittedName>
</protein>
<dbReference type="PANTHER" id="PTHR30508">
    <property type="entry name" value="FES CLUSTER ASSEMBLY PROTEIN SUF"/>
    <property type="match status" value="1"/>
</dbReference>
<proteinExistence type="inferred from homology"/>
<feature type="domain" description="SUF system FeS cluster assembly SufBD core" evidence="2">
    <location>
        <begin position="33"/>
        <end position="249"/>
    </location>
</feature>
<dbReference type="AlphaFoldDB" id="A0A2P7Q220"/>
<evidence type="ECO:0000259" key="2">
    <source>
        <dbReference type="Pfam" id="PF01458"/>
    </source>
</evidence>
<organism evidence="3 4">
    <name type="scientific">Peptostreptococcus russellii</name>
    <dbReference type="NCBI Taxonomy" id="215200"/>
    <lineage>
        <taxon>Bacteria</taxon>
        <taxon>Bacillati</taxon>
        <taxon>Bacillota</taxon>
        <taxon>Clostridia</taxon>
        <taxon>Peptostreptococcales</taxon>
        <taxon>Peptostreptococcaceae</taxon>
        <taxon>Peptostreptococcus</taxon>
    </lineage>
</organism>
<name>A0A2P7Q220_9FIRM</name>
<keyword evidence="4" id="KW-1185">Reference proteome</keyword>
<dbReference type="InterPro" id="IPR037284">
    <property type="entry name" value="SUF_FeS_clus_asmbl_SufBD_sf"/>
</dbReference>
<sequence>MIANTLPLITWRWLKVNESLIELPEVKDQVSEIIAKENDKVSTLFDINDVEEGFSSRHTVINVKAMKNSTVDLYYVARCHEENSALTDINVDVEEGAVVNFIQIEAGAKRSVTNYRANLNGYKSQTNVESVYFVDNDNNLDIFYHVNHIGKETDSNILVNGALKDKARKTFKGTIDFKRGSSKSTGSEEEFATLLDENVRAIAVPVLLCQEDDVEGIHAASAGKIDQDMLFYIMSRGLDENEAKKMIVETRLSPTIHKLPDSQLSKEVWEDIEKRI</sequence>
<dbReference type="SUPFAM" id="SSF101960">
    <property type="entry name" value="Stabilizer of iron transporter SufD"/>
    <property type="match status" value="1"/>
</dbReference>
<accession>A0A2P7Q220</accession>
<dbReference type="OrthoDB" id="9803529at2"/>
<dbReference type="GO" id="GO:0016226">
    <property type="term" value="P:iron-sulfur cluster assembly"/>
    <property type="evidence" value="ECO:0007669"/>
    <property type="project" value="InterPro"/>
</dbReference>